<evidence type="ECO:0000313" key="16">
    <source>
        <dbReference type="EMBL" id="MFM0006190.1"/>
    </source>
</evidence>
<dbReference type="PANTHER" id="PTHR43531:SF14">
    <property type="entry name" value="METHYL-ACCEPTING CHEMOTAXIS PROTEIN I-RELATED"/>
    <property type="match status" value="1"/>
</dbReference>
<dbReference type="PROSITE" id="PS50885">
    <property type="entry name" value="HAMP"/>
    <property type="match status" value="1"/>
</dbReference>
<dbReference type="EMBL" id="JAQQEZ010000037">
    <property type="protein sequence ID" value="MFM0006190.1"/>
    <property type="molecule type" value="Genomic_DNA"/>
</dbReference>
<dbReference type="InterPro" id="IPR003660">
    <property type="entry name" value="HAMP_dom"/>
</dbReference>
<evidence type="ECO:0000256" key="10">
    <source>
        <dbReference type="ARBA" id="ARBA00029447"/>
    </source>
</evidence>
<dbReference type="Gene3D" id="1.10.287.950">
    <property type="entry name" value="Methyl-accepting chemotaxis protein"/>
    <property type="match status" value="1"/>
</dbReference>
<evidence type="ECO:0000256" key="4">
    <source>
        <dbReference type="ARBA" id="ARBA00022500"/>
    </source>
</evidence>
<protein>
    <submittedName>
        <fullName evidence="16">Methyl-accepting chemotaxis protein</fullName>
    </submittedName>
</protein>
<name>A0ABW9B007_9BURK</name>
<evidence type="ECO:0000259" key="14">
    <source>
        <dbReference type="PROSITE" id="PS50111"/>
    </source>
</evidence>
<comment type="caution">
    <text evidence="16">The sequence shown here is derived from an EMBL/GenBank/DDBJ whole genome shotgun (WGS) entry which is preliminary data.</text>
</comment>
<dbReference type="Pfam" id="PF00672">
    <property type="entry name" value="HAMP"/>
    <property type="match status" value="1"/>
</dbReference>
<evidence type="ECO:0000256" key="12">
    <source>
        <dbReference type="SAM" id="MobiDB-lite"/>
    </source>
</evidence>
<keyword evidence="8 13" id="KW-0472">Membrane</keyword>
<sequence length="591" mass="61981">MLNKGITIKARIGLTMAFLAALLVAIGVFGLFGMGRSNDAYKDTFTNAMPSAVNIGNAELFAARERLALDRAAFMIGTPEATPTLERARGMRATSDTWWKQYMDLPRDPDEDRLAQDVVAKRDALHQQMDTFAAIVVANEPPKLVEGAKRLQVAYNDLANADDALRKYQFTSAKEGYDAAQGSFDVFRMVSVGALLIGVLAAAISYLTLSRAIARPLDAALEHFDAISAGDLRRPVVVTSRDEMGQLLEGIAKMQHSLTETVRTVRSGSESIATATRQIAAGNIDLSSRTEEQASALQETASSMEELTGTVKQNADNARQASSLAANASEIANKGSAVVGQVVGTMGDINQSSARIADIISIIEGIAFQTNILALNAAVEAARAGEEGRGFAVVAGEVRSLAQRSSAAAKEIKELIDTSVERVQSGSALVDEAGRTMTEIIGAVQRVTDIMGEIAAASEEQSSGIDQVARAVTQMDEVTQQNAALVEEAAAAASSLEDQAGKLRTAVAVFQLEEGGYKAPVSAPPKRAATPPRTVVARKVAHARAAQPAAQAAAATKAPAATAQPVAAAARAPAKAIATASAGSDQDWETF</sequence>
<dbReference type="Proteomes" id="UP001629230">
    <property type="component" value="Unassembled WGS sequence"/>
</dbReference>
<evidence type="ECO:0000256" key="6">
    <source>
        <dbReference type="ARBA" id="ARBA00022692"/>
    </source>
</evidence>
<feature type="transmembrane region" description="Helical" evidence="13">
    <location>
        <begin position="186"/>
        <end position="209"/>
    </location>
</feature>
<evidence type="ECO:0000256" key="13">
    <source>
        <dbReference type="SAM" id="Phobius"/>
    </source>
</evidence>
<comment type="subcellular location">
    <subcellularLocation>
        <location evidence="1">Cell inner membrane</location>
        <topology evidence="1">Multi-pass membrane protein</topology>
    </subcellularLocation>
</comment>
<keyword evidence="4" id="KW-0145">Chemotaxis</keyword>
<feature type="domain" description="HAMP" evidence="15">
    <location>
        <begin position="211"/>
        <end position="263"/>
    </location>
</feature>
<evidence type="ECO:0000256" key="11">
    <source>
        <dbReference type="PROSITE-ProRule" id="PRU00284"/>
    </source>
</evidence>
<keyword evidence="2" id="KW-1003">Cell membrane</keyword>
<evidence type="ECO:0000256" key="2">
    <source>
        <dbReference type="ARBA" id="ARBA00022475"/>
    </source>
</evidence>
<proteinExistence type="inferred from homology"/>
<dbReference type="InterPro" id="IPR035440">
    <property type="entry name" value="4HB_MCP_dom_sf"/>
</dbReference>
<gene>
    <name evidence="16" type="ORF">PQR57_35035</name>
</gene>
<dbReference type="SMART" id="SM00283">
    <property type="entry name" value="MA"/>
    <property type="match status" value="1"/>
</dbReference>
<comment type="similarity">
    <text evidence="10">Belongs to the methyl-accepting chemotaxis (MCP) protein family.</text>
</comment>
<dbReference type="InterPro" id="IPR004089">
    <property type="entry name" value="MCPsignal_dom"/>
</dbReference>
<keyword evidence="5" id="KW-0997">Cell inner membrane</keyword>
<keyword evidence="6 13" id="KW-0812">Transmembrane</keyword>
<evidence type="ECO:0000256" key="1">
    <source>
        <dbReference type="ARBA" id="ARBA00004429"/>
    </source>
</evidence>
<evidence type="ECO:0000259" key="15">
    <source>
        <dbReference type="PROSITE" id="PS50885"/>
    </source>
</evidence>
<evidence type="ECO:0000256" key="5">
    <source>
        <dbReference type="ARBA" id="ARBA00022519"/>
    </source>
</evidence>
<dbReference type="CDD" id="cd06225">
    <property type="entry name" value="HAMP"/>
    <property type="match status" value="1"/>
</dbReference>
<keyword evidence="7 13" id="KW-1133">Transmembrane helix</keyword>
<dbReference type="Pfam" id="PF00015">
    <property type="entry name" value="MCPsignal"/>
    <property type="match status" value="1"/>
</dbReference>
<dbReference type="InterPro" id="IPR003122">
    <property type="entry name" value="Tar_rcpt_lig-bd"/>
</dbReference>
<dbReference type="PROSITE" id="PS50111">
    <property type="entry name" value="CHEMOTAXIS_TRANSDUC_2"/>
    <property type="match status" value="1"/>
</dbReference>
<dbReference type="SUPFAM" id="SSF47170">
    <property type="entry name" value="Aspartate receptor, ligand-binding domain"/>
    <property type="match status" value="1"/>
</dbReference>
<organism evidence="16 17">
    <name type="scientific">Paraburkholderia dipogonis</name>
    <dbReference type="NCBI Taxonomy" id="1211383"/>
    <lineage>
        <taxon>Bacteria</taxon>
        <taxon>Pseudomonadati</taxon>
        <taxon>Pseudomonadota</taxon>
        <taxon>Betaproteobacteria</taxon>
        <taxon>Burkholderiales</taxon>
        <taxon>Burkholderiaceae</taxon>
        <taxon>Paraburkholderia</taxon>
    </lineage>
</organism>
<evidence type="ECO:0000256" key="8">
    <source>
        <dbReference type="ARBA" id="ARBA00023136"/>
    </source>
</evidence>
<evidence type="ECO:0000256" key="7">
    <source>
        <dbReference type="ARBA" id="ARBA00022989"/>
    </source>
</evidence>
<keyword evidence="9 11" id="KW-0807">Transducer</keyword>
<keyword evidence="3" id="KW-0488">Methylation</keyword>
<dbReference type="PRINTS" id="PR00260">
    <property type="entry name" value="CHEMTRNSDUCR"/>
</dbReference>
<accession>A0ABW9B007</accession>
<evidence type="ECO:0000256" key="3">
    <source>
        <dbReference type="ARBA" id="ARBA00022481"/>
    </source>
</evidence>
<dbReference type="RefSeq" id="WP_408180753.1">
    <property type="nucleotide sequence ID" value="NZ_JAQQEZ010000037.1"/>
</dbReference>
<dbReference type="InterPro" id="IPR004090">
    <property type="entry name" value="Chemotax_Me-accpt_rcpt"/>
</dbReference>
<feature type="transmembrane region" description="Helical" evidence="13">
    <location>
        <begin position="12"/>
        <end position="32"/>
    </location>
</feature>
<dbReference type="SUPFAM" id="SSF58104">
    <property type="entry name" value="Methyl-accepting chemotaxis protein (MCP) signaling domain"/>
    <property type="match status" value="1"/>
</dbReference>
<evidence type="ECO:0000256" key="9">
    <source>
        <dbReference type="ARBA" id="ARBA00023224"/>
    </source>
</evidence>
<feature type="compositionally biased region" description="Low complexity" evidence="12">
    <location>
        <begin position="548"/>
        <end position="582"/>
    </location>
</feature>
<dbReference type="SMART" id="SM00304">
    <property type="entry name" value="HAMP"/>
    <property type="match status" value="1"/>
</dbReference>
<feature type="domain" description="Methyl-accepting transducer" evidence="14">
    <location>
        <begin position="268"/>
        <end position="497"/>
    </location>
</feature>
<dbReference type="PANTHER" id="PTHR43531">
    <property type="entry name" value="PROTEIN ICFG"/>
    <property type="match status" value="1"/>
</dbReference>
<feature type="region of interest" description="Disordered" evidence="12">
    <location>
        <begin position="548"/>
        <end position="591"/>
    </location>
</feature>
<dbReference type="CDD" id="cd11386">
    <property type="entry name" value="MCP_signal"/>
    <property type="match status" value="1"/>
</dbReference>
<reference evidence="16 17" key="1">
    <citation type="journal article" date="2024" name="Chem. Sci.">
        <title>Discovery of megapolipeptins by genome mining of a Burkholderiales bacteria collection.</title>
        <authorList>
            <person name="Paulo B.S."/>
            <person name="Recchia M.J.J."/>
            <person name="Lee S."/>
            <person name="Fergusson C.H."/>
            <person name="Romanowski S.B."/>
            <person name="Hernandez A."/>
            <person name="Krull N."/>
            <person name="Liu D.Y."/>
            <person name="Cavanagh H."/>
            <person name="Bos A."/>
            <person name="Gray C.A."/>
            <person name="Murphy B.T."/>
            <person name="Linington R.G."/>
            <person name="Eustaquio A.S."/>
        </authorList>
    </citation>
    <scope>NUCLEOTIDE SEQUENCE [LARGE SCALE GENOMIC DNA]</scope>
    <source>
        <strain evidence="16 17">RL17-350-BIC-A</strain>
    </source>
</reference>
<dbReference type="Pfam" id="PF02203">
    <property type="entry name" value="TarH"/>
    <property type="match status" value="1"/>
</dbReference>
<evidence type="ECO:0000313" key="17">
    <source>
        <dbReference type="Proteomes" id="UP001629230"/>
    </source>
</evidence>
<keyword evidence="17" id="KW-1185">Reference proteome</keyword>
<dbReference type="InterPro" id="IPR051310">
    <property type="entry name" value="MCP_chemotaxis"/>
</dbReference>